<dbReference type="Pfam" id="PF11852">
    <property type="entry name" value="Pullul_strch_C"/>
    <property type="match status" value="1"/>
</dbReference>
<evidence type="ECO:0000256" key="8">
    <source>
        <dbReference type="ARBA" id="ARBA00031076"/>
    </source>
</evidence>
<dbReference type="GO" id="GO:0005975">
    <property type="term" value="P:carbohydrate metabolic process"/>
    <property type="evidence" value="ECO:0007669"/>
    <property type="project" value="InterPro"/>
</dbReference>
<dbReference type="Pfam" id="PF17967">
    <property type="entry name" value="Pullulanase_N2"/>
    <property type="match status" value="1"/>
</dbReference>
<dbReference type="InterPro" id="IPR014756">
    <property type="entry name" value="Ig_E-set"/>
</dbReference>
<dbReference type="Pfam" id="PF03714">
    <property type="entry name" value="PUD"/>
    <property type="match status" value="2"/>
</dbReference>
<evidence type="ECO:0000256" key="7">
    <source>
        <dbReference type="ARBA" id="ARBA00029618"/>
    </source>
</evidence>
<dbReference type="KEGG" id="acm:AciX9_3793"/>
<dbReference type="InterPro" id="IPR006047">
    <property type="entry name" value="GH13_cat_dom"/>
</dbReference>
<dbReference type="NCBIfam" id="TIGR02103">
    <property type="entry name" value="pullul_strch"/>
    <property type="match status" value="1"/>
</dbReference>
<gene>
    <name evidence="10" type="ordered locus">AciX9_3793</name>
</gene>
<dbReference type="SUPFAM" id="SSF51011">
    <property type="entry name" value="Glycosyl hydrolase domain"/>
    <property type="match status" value="1"/>
</dbReference>
<dbReference type="GO" id="GO:0030246">
    <property type="term" value="F:carbohydrate binding"/>
    <property type="evidence" value="ECO:0007669"/>
    <property type="project" value="InterPro"/>
</dbReference>
<dbReference type="Gene3D" id="2.60.40.10">
    <property type="entry name" value="Immunoglobulins"/>
    <property type="match status" value="1"/>
</dbReference>
<sequence length="1145" mass="125152">MQRKFCLGVFRLFVFLLCGLGVVLQAQTPIPANHIRIHYHRADAVYTGWTVYGFGQTTEDTSNFESGPVQVTGTDSFGAFFDVGVVAGASGAQSVGIIVHMGDTKDTPQNEYADPSQGSNFYQLSGATSLTTTQPPIPVNHKNPNIPANTARIHFYRPDGIYTNWTVYAFNDTTEDESNYNSGPIFPTGTDAYGAYYDVPLIPNPNDLGFIVHNIATGTKNTPADLHLDVADYNEAWIISGDPTVYLTQPTAAQLLNANFLKLQAFWIDKKTILIQNAYAAPGGSYYLSSDKSAALALGANGVTGGTKVTLKASGSLTAQQIARFPQLATGYTVLTLPANISAAAYLNLVQGQLAVTVLKSDGTSSYATGVQNAGVLDDLYAYTGQLGVIVRHSGFDDCWSDFADDEDGRVKVKVWAPTAQTMKLQLFKASTDTAPAQVVTMHEHDGVWVAKLDESWIGKYYLLDEMVYAPSTRQVVENIVSDPYSIDIALNGTKSRLTDVDADSNKPYGWDFDRSPYLDRLNDLTIYELHLRDFSIGDKTVPTAHRGMYLAFTDRNSDGMEHLRTLAQSGLKAVHLLPTFHFNSVNEDKSTWATTPDLTSFAPDSQSQQAAVTAIQSADAYNWGYDPDHYLAPEGSYAVNPDQRVREYREMVMSLHHAGLRVIQDVVFNHTSGFGEATNSILDEVVPDYYNRLDADGNLETGSCCADTATEHLMMGKLQQDAILWNAKKYKIDGFRFDIMSFTFVKNLEEIKKALAKLTPERDGIDGSKIYIYGEGFSFGETANSALGVNAQQSNLFGTGIGSFNDRMRDGVRGGGPFDDERVQGFATGLLTDPSLYTTSIAGTSAADQQSTLLHRTDWIKVGLTGNLRDYTFVDATGKTITGAQLDYQGQPTGYTATPIEAVNYVSVHDNQDLFDTIQVKASLNDSSAIRAKRQVLAMSLVALGQGVPFFHAGDDLLRSRDMDQNAYDSGDWFNKIDWTGTGNNWGIGLPIASQNSSQWSFQQPLLANGAYKPQPADIQSTTRAFQTFLRIRESSPLFSMSNAAEIQQHLTFLNAGPSQVPGLIVMNLQANARNYGPYGQIVVVFNASDQEQSFTAAQLKGLTLKLDPLQAEADPTLKETARFDRQKGTLTVPSLTTVVFVNQ</sequence>
<dbReference type="EC" id="3.2.1.41" evidence="6"/>
<keyword evidence="4" id="KW-0326">Glycosidase</keyword>
<dbReference type="OrthoDB" id="9761875at2"/>
<dbReference type="Gene3D" id="2.60.40.1110">
    <property type="match status" value="2"/>
</dbReference>
<evidence type="ECO:0000256" key="3">
    <source>
        <dbReference type="ARBA" id="ARBA00022801"/>
    </source>
</evidence>
<dbReference type="InterPro" id="IPR011839">
    <property type="entry name" value="Pullul_strch"/>
</dbReference>
<dbReference type="CDD" id="cd02860">
    <property type="entry name" value="E_set_Pullulanase"/>
    <property type="match status" value="1"/>
</dbReference>
<evidence type="ECO:0000259" key="9">
    <source>
        <dbReference type="SMART" id="SM00642"/>
    </source>
</evidence>
<evidence type="ECO:0000313" key="10">
    <source>
        <dbReference type="EMBL" id="ADW71079.1"/>
    </source>
</evidence>
<dbReference type="CDD" id="cd11341">
    <property type="entry name" value="AmyAc_Pullulanase_LD-like"/>
    <property type="match status" value="1"/>
</dbReference>
<keyword evidence="11" id="KW-1185">Reference proteome</keyword>
<dbReference type="Pfam" id="PF02922">
    <property type="entry name" value="CBM_48"/>
    <property type="match status" value="1"/>
</dbReference>
<dbReference type="Gene3D" id="2.60.40.1180">
    <property type="entry name" value="Golgi alpha-mannosidase II"/>
    <property type="match status" value="1"/>
</dbReference>
<dbReference type="SUPFAM" id="SSF81296">
    <property type="entry name" value="E set domains"/>
    <property type="match status" value="2"/>
</dbReference>
<dbReference type="InterPro" id="IPR013784">
    <property type="entry name" value="Carb-bd-like_fold"/>
</dbReference>
<evidence type="ECO:0000256" key="4">
    <source>
        <dbReference type="ARBA" id="ARBA00023295"/>
    </source>
</evidence>
<dbReference type="InterPro" id="IPR013780">
    <property type="entry name" value="Glyco_hydro_b"/>
</dbReference>
<evidence type="ECO:0000256" key="5">
    <source>
        <dbReference type="ARBA" id="ARBA00023965"/>
    </source>
</evidence>
<dbReference type="RefSeq" id="WP_013582101.1">
    <property type="nucleotide sequence ID" value="NC_015065.1"/>
</dbReference>
<accession>E8X6X0</accession>
<name>E8X6X0_GRATM</name>
<organism evidence="11">
    <name type="scientific">Granulicella tundricola (strain ATCC BAA-1859 / DSM 23138 / MP5ACTX9)</name>
    <dbReference type="NCBI Taxonomy" id="1198114"/>
    <lineage>
        <taxon>Bacteria</taxon>
        <taxon>Pseudomonadati</taxon>
        <taxon>Acidobacteriota</taxon>
        <taxon>Terriglobia</taxon>
        <taxon>Terriglobales</taxon>
        <taxon>Acidobacteriaceae</taxon>
        <taxon>Granulicella</taxon>
    </lineage>
</organism>
<proteinExistence type="inferred from homology"/>
<geneLocation type="plasmid" evidence="10 11">
    <name>pACIX902</name>
</geneLocation>
<dbReference type="InterPro" id="IPR040671">
    <property type="entry name" value="Pullulanase_N2"/>
</dbReference>
<dbReference type="InterPro" id="IPR024561">
    <property type="entry name" value="Pullul_strch_C"/>
</dbReference>
<dbReference type="InterPro" id="IPR013783">
    <property type="entry name" value="Ig-like_fold"/>
</dbReference>
<protein>
    <recommendedName>
        <fullName evidence="6">pullulanase</fullName>
        <ecNumber evidence="6">3.2.1.41</ecNumber>
    </recommendedName>
    <alternativeName>
        <fullName evidence="7">Alpha-dextrin endo-1,6-alpha-glucosidase</fullName>
    </alternativeName>
    <alternativeName>
        <fullName evidence="8">Pullulan 6-glucanohydrolase</fullName>
    </alternativeName>
</protein>
<evidence type="ECO:0000256" key="6">
    <source>
        <dbReference type="ARBA" id="ARBA00024062"/>
    </source>
</evidence>
<dbReference type="SUPFAM" id="SSF51445">
    <property type="entry name" value="(Trans)glycosidases"/>
    <property type="match status" value="1"/>
</dbReference>
<dbReference type="InterPro" id="IPR004193">
    <property type="entry name" value="Glyco_hydro_13_N"/>
</dbReference>
<evidence type="ECO:0000256" key="2">
    <source>
        <dbReference type="ARBA" id="ARBA00022729"/>
    </source>
</evidence>
<comment type="similarity">
    <text evidence="1">Belongs to the glycosyl hydrolase 13 family.</text>
</comment>
<dbReference type="PANTHER" id="PTHR43002">
    <property type="entry name" value="GLYCOGEN DEBRANCHING ENZYME"/>
    <property type="match status" value="1"/>
</dbReference>
<dbReference type="GO" id="GO:0051060">
    <property type="term" value="F:pullulanase activity"/>
    <property type="evidence" value="ECO:0007669"/>
    <property type="project" value="UniProtKB-EC"/>
</dbReference>
<evidence type="ECO:0000313" key="11">
    <source>
        <dbReference type="Proteomes" id="UP000000343"/>
    </source>
</evidence>
<dbReference type="SUPFAM" id="SSF49452">
    <property type="entry name" value="Starch-binding domain-like"/>
    <property type="match status" value="2"/>
</dbReference>
<dbReference type="AlphaFoldDB" id="E8X6X0"/>
<reference evidence="11" key="1">
    <citation type="submission" date="2011-01" db="EMBL/GenBank/DDBJ databases">
        <title>Complete sequence of plasmid2 of Acidobacterium sp. MP5ACTX9.</title>
        <authorList>
            <consortium name="US DOE Joint Genome Institute"/>
            <person name="Lucas S."/>
            <person name="Copeland A."/>
            <person name="Lapidus A."/>
            <person name="Cheng J.-F."/>
            <person name="Goodwin L."/>
            <person name="Pitluck S."/>
            <person name="Teshima H."/>
            <person name="Detter J.C."/>
            <person name="Han C."/>
            <person name="Tapia R."/>
            <person name="Land M."/>
            <person name="Hauser L."/>
            <person name="Kyrpides N."/>
            <person name="Ivanova N."/>
            <person name="Ovchinnikova G."/>
            <person name="Pagani I."/>
            <person name="Rawat S.R."/>
            <person name="Mannisto M."/>
            <person name="Haggblom M.M."/>
            <person name="Woyke T."/>
        </authorList>
    </citation>
    <scope>NUCLEOTIDE SEQUENCE [LARGE SCALE GENOMIC DNA]</scope>
    <source>
        <strain evidence="11">MP5ACTX9</strain>
        <plasmid evidence="11">Plasmid pACIX902</plasmid>
    </source>
</reference>
<dbReference type="SMART" id="SM00642">
    <property type="entry name" value="Aamy"/>
    <property type="match status" value="1"/>
</dbReference>
<keyword evidence="3" id="KW-0378">Hydrolase</keyword>
<dbReference type="Proteomes" id="UP000000343">
    <property type="component" value="Plasmid pACIX902"/>
</dbReference>
<dbReference type="EMBL" id="CP002482">
    <property type="protein sequence ID" value="ADW71079.1"/>
    <property type="molecule type" value="Genomic_DNA"/>
</dbReference>
<keyword evidence="2" id="KW-0732">Signal</keyword>
<dbReference type="InterPro" id="IPR017853">
    <property type="entry name" value="GH"/>
</dbReference>
<evidence type="ECO:0000256" key="1">
    <source>
        <dbReference type="ARBA" id="ARBA00008061"/>
    </source>
</evidence>
<comment type="catalytic activity">
    <reaction evidence="5">
        <text>Hydrolysis of (1-&gt;6)-alpha-D-glucosidic linkages in pullulan, amylopectin and glycogen, and in the alpha- and beta-limit dextrins of amylopectin and glycogen.</text>
        <dbReference type="EC" id="3.2.1.41"/>
    </reaction>
</comment>
<dbReference type="CDD" id="cd10315">
    <property type="entry name" value="CBM41_pullulanase"/>
    <property type="match status" value="2"/>
</dbReference>
<keyword evidence="10" id="KW-0614">Plasmid</keyword>
<dbReference type="HOGENOM" id="CLU_004744_5_0_0"/>
<dbReference type="InterPro" id="IPR005323">
    <property type="entry name" value="CBM41_pullulanase"/>
</dbReference>
<dbReference type="Gene3D" id="3.20.20.80">
    <property type="entry name" value="Glycosidases"/>
    <property type="match status" value="1"/>
</dbReference>
<dbReference type="Gene3D" id="2.60.40.1130">
    <property type="entry name" value="Rab geranylgeranyltransferase alpha-subunit, insert domain"/>
    <property type="match status" value="1"/>
</dbReference>
<feature type="domain" description="Glycosyl hydrolase family 13 catalytic" evidence="9">
    <location>
        <begin position="576"/>
        <end position="988"/>
    </location>
</feature>